<dbReference type="Gene3D" id="3.40.50.300">
    <property type="entry name" value="P-loop containing nucleotide triphosphate hydrolases"/>
    <property type="match status" value="1"/>
</dbReference>
<dbReference type="PANTHER" id="PTHR43776">
    <property type="entry name" value="TRANSPORT ATP-BINDING PROTEIN"/>
    <property type="match status" value="1"/>
</dbReference>
<dbReference type="Proteomes" id="UP000192783">
    <property type="component" value="Unassembled WGS sequence"/>
</dbReference>
<accession>A0A1W1XFF9</accession>
<reference evidence="5 6" key="1">
    <citation type="submission" date="2017-04" db="EMBL/GenBank/DDBJ databases">
        <authorList>
            <person name="Afonso C.L."/>
            <person name="Miller P.J."/>
            <person name="Scott M.A."/>
            <person name="Spackman E."/>
            <person name="Goraichik I."/>
            <person name="Dimitrov K.M."/>
            <person name="Suarez D.L."/>
            <person name="Swayne D.E."/>
        </authorList>
    </citation>
    <scope>NUCLEOTIDE SEQUENCE [LARGE SCALE GENOMIC DNA]</scope>
    <source>
        <strain evidence="5 6">DSM 13146</strain>
    </source>
</reference>
<feature type="domain" description="ABC transporter" evidence="4">
    <location>
        <begin position="4"/>
        <end position="260"/>
    </location>
</feature>
<dbReference type="InterPro" id="IPR027417">
    <property type="entry name" value="P-loop_NTPase"/>
</dbReference>
<dbReference type="InterPro" id="IPR003593">
    <property type="entry name" value="AAA+_ATPase"/>
</dbReference>
<evidence type="ECO:0000259" key="4">
    <source>
        <dbReference type="PROSITE" id="PS50893"/>
    </source>
</evidence>
<dbReference type="Pfam" id="PF00005">
    <property type="entry name" value="ABC_tran"/>
    <property type="match status" value="1"/>
</dbReference>
<dbReference type="PROSITE" id="PS50893">
    <property type="entry name" value="ABC_TRANSPORTER_2"/>
    <property type="match status" value="1"/>
</dbReference>
<dbReference type="AlphaFoldDB" id="A0A1W1XFF9"/>
<dbReference type="GO" id="GO:0055085">
    <property type="term" value="P:transmembrane transport"/>
    <property type="evidence" value="ECO:0007669"/>
    <property type="project" value="UniProtKB-ARBA"/>
</dbReference>
<keyword evidence="3 5" id="KW-0067">ATP-binding</keyword>
<evidence type="ECO:0000256" key="1">
    <source>
        <dbReference type="ARBA" id="ARBA00022448"/>
    </source>
</evidence>
<organism evidence="5 6">
    <name type="scientific">Desulfacinum hydrothermale DSM 13146</name>
    <dbReference type="NCBI Taxonomy" id="1121390"/>
    <lineage>
        <taxon>Bacteria</taxon>
        <taxon>Pseudomonadati</taxon>
        <taxon>Thermodesulfobacteriota</taxon>
        <taxon>Syntrophobacteria</taxon>
        <taxon>Syntrophobacterales</taxon>
        <taxon>Syntrophobacteraceae</taxon>
        <taxon>Desulfacinum</taxon>
    </lineage>
</organism>
<proteinExistence type="predicted"/>
<sequence length="326" mass="36576">MAVLQVENLKQHFYLQPGLLERVLSGKKPSVIKAVDDVSFTVEAGEILGLAGESGCGKSTLCLAIANLRRPTAGSIRYQGSDLGRMSVQEQKDYRRKVQLVFQDPFESLNPRFTVYDLVAEPLRAFKIGSRQEKRDRVRETLTRVGLSPDDYLDRYPHQMSGGERQRVGIAQALVLDPQLVIADEPLSMLDVSIRAGILDLIRDLSEQMHFSCIYVSHDLSILSNISERLMIMYLGRVMELGATKDVITKPLHPYAQALISAVPIPDPEYRRPIPEIHGEVSQPIDPPPGCRFQSRCLKVMEHCRTDTPLLKEVEPGHHVACHLYA</sequence>
<dbReference type="PANTHER" id="PTHR43776:SF8">
    <property type="entry name" value="ABC TRANSPORTER, ATP-BINDING PROTEIN"/>
    <property type="match status" value="1"/>
</dbReference>
<dbReference type="FunFam" id="3.40.50.300:FF:000016">
    <property type="entry name" value="Oligopeptide ABC transporter ATP-binding component"/>
    <property type="match status" value="1"/>
</dbReference>
<dbReference type="GO" id="GO:0016887">
    <property type="term" value="F:ATP hydrolysis activity"/>
    <property type="evidence" value="ECO:0007669"/>
    <property type="project" value="InterPro"/>
</dbReference>
<dbReference type="Pfam" id="PF08352">
    <property type="entry name" value="oligo_HPY"/>
    <property type="match status" value="1"/>
</dbReference>
<dbReference type="InterPro" id="IPR003439">
    <property type="entry name" value="ABC_transporter-like_ATP-bd"/>
</dbReference>
<dbReference type="GO" id="GO:0005524">
    <property type="term" value="F:ATP binding"/>
    <property type="evidence" value="ECO:0007669"/>
    <property type="project" value="UniProtKB-KW"/>
</dbReference>
<evidence type="ECO:0000313" key="5">
    <source>
        <dbReference type="EMBL" id="SMC22552.1"/>
    </source>
</evidence>
<name>A0A1W1XFF9_9BACT</name>
<dbReference type="RefSeq" id="WP_084057261.1">
    <property type="nucleotide sequence ID" value="NZ_FWXF01000006.1"/>
</dbReference>
<dbReference type="SMART" id="SM00382">
    <property type="entry name" value="AAA"/>
    <property type="match status" value="1"/>
</dbReference>
<dbReference type="OrthoDB" id="9809450at2"/>
<gene>
    <name evidence="5" type="ORF">SAMN02746041_01510</name>
</gene>
<dbReference type="GO" id="GO:0015833">
    <property type="term" value="P:peptide transport"/>
    <property type="evidence" value="ECO:0007669"/>
    <property type="project" value="InterPro"/>
</dbReference>
<keyword evidence="6" id="KW-1185">Reference proteome</keyword>
<dbReference type="InterPro" id="IPR050319">
    <property type="entry name" value="ABC_transp_ATP-bind"/>
</dbReference>
<dbReference type="InterPro" id="IPR017871">
    <property type="entry name" value="ABC_transporter-like_CS"/>
</dbReference>
<dbReference type="CDD" id="cd03257">
    <property type="entry name" value="ABC_NikE_OppD_transporters"/>
    <property type="match status" value="1"/>
</dbReference>
<keyword evidence="2" id="KW-0547">Nucleotide-binding</keyword>
<dbReference type="SUPFAM" id="SSF52540">
    <property type="entry name" value="P-loop containing nucleoside triphosphate hydrolases"/>
    <property type="match status" value="1"/>
</dbReference>
<evidence type="ECO:0000256" key="3">
    <source>
        <dbReference type="ARBA" id="ARBA00022840"/>
    </source>
</evidence>
<dbReference type="NCBIfam" id="TIGR01727">
    <property type="entry name" value="oligo_HPY"/>
    <property type="match status" value="1"/>
</dbReference>
<dbReference type="InterPro" id="IPR013563">
    <property type="entry name" value="Oligopep_ABC_C"/>
</dbReference>
<dbReference type="EMBL" id="FWXF01000006">
    <property type="protein sequence ID" value="SMC22552.1"/>
    <property type="molecule type" value="Genomic_DNA"/>
</dbReference>
<keyword evidence="1" id="KW-0813">Transport</keyword>
<protein>
    <submittedName>
        <fullName evidence="5">Peptide/nickel transport system ATP-binding protein</fullName>
    </submittedName>
</protein>
<evidence type="ECO:0000256" key="2">
    <source>
        <dbReference type="ARBA" id="ARBA00022741"/>
    </source>
</evidence>
<dbReference type="PROSITE" id="PS00211">
    <property type="entry name" value="ABC_TRANSPORTER_1"/>
    <property type="match status" value="1"/>
</dbReference>
<dbReference type="STRING" id="1121390.SAMN02746041_01510"/>
<evidence type="ECO:0000313" key="6">
    <source>
        <dbReference type="Proteomes" id="UP000192783"/>
    </source>
</evidence>